<feature type="transmembrane region" description="Helical" evidence="7">
    <location>
        <begin position="38"/>
        <end position="56"/>
    </location>
</feature>
<comment type="subcellular location">
    <subcellularLocation>
        <location evidence="1">Cell membrane</location>
        <topology evidence="1">Multi-pass membrane protein</topology>
    </subcellularLocation>
</comment>
<evidence type="ECO:0000256" key="4">
    <source>
        <dbReference type="ARBA" id="ARBA00022692"/>
    </source>
</evidence>
<accession>A0A414PLV5</accession>
<feature type="transmembrane region" description="Helical" evidence="7">
    <location>
        <begin position="132"/>
        <end position="149"/>
    </location>
</feature>
<dbReference type="PANTHER" id="PTHR33778">
    <property type="entry name" value="PROTEIN MGTC"/>
    <property type="match status" value="1"/>
</dbReference>
<dbReference type="Proteomes" id="UP000284676">
    <property type="component" value="Unassembled WGS sequence"/>
</dbReference>
<dbReference type="EMBL" id="QRHL01000050">
    <property type="protein sequence ID" value="RHF69554.1"/>
    <property type="molecule type" value="Genomic_DNA"/>
</dbReference>
<organism evidence="9 10">
    <name type="scientific">Fusobacterium mortiferum</name>
    <dbReference type="NCBI Taxonomy" id="850"/>
    <lineage>
        <taxon>Bacteria</taxon>
        <taxon>Fusobacteriati</taxon>
        <taxon>Fusobacteriota</taxon>
        <taxon>Fusobacteriia</taxon>
        <taxon>Fusobacteriales</taxon>
        <taxon>Fusobacteriaceae</taxon>
        <taxon>Fusobacterium</taxon>
    </lineage>
</organism>
<proteinExistence type="inferred from homology"/>
<dbReference type="Pfam" id="PF02308">
    <property type="entry name" value="MgtC"/>
    <property type="match status" value="1"/>
</dbReference>
<sequence length="235" mass="26135">MNSSITELSLHIIILRIFLSTIIGGIIGYERGSNNQAAGFRTHILVCLGATLISLIQEQLKINLLNYAIENPLSSQVLKTDLGRLGAQVISGIGFLGAGTILREEKTIAGLTTAASVWVTGCIGLGIGWGFYRLTIITGIVVLIVLITLKKIEVIYKTIIITYTEDNNIEDDNIEDDIKNTFDFFLHHNIKVKKFKKEKNSKKIIYTLILPKNLNRIKAISELTKFSNISEIQNF</sequence>
<evidence type="ECO:0000256" key="7">
    <source>
        <dbReference type="SAM" id="Phobius"/>
    </source>
</evidence>
<evidence type="ECO:0000313" key="9">
    <source>
        <dbReference type="EMBL" id="RHF69554.1"/>
    </source>
</evidence>
<dbReference type="InterPro" id="IPR003416">
    <property type="entry name" value="MgtC/SapB/SrpB/YhiD_fam"/>
</dbReference>
<dbReference type="PANTHER" id="PTHR33778:SF1">
    <property type="entry name" value="MAGNESIUM TRANSPORTER YHID-RELATED"/>
    <property type="match status" value="1"/>
</dbReference>
<comment type="caution">
    <text evidence="9">The sequence shown here is derived from an EMBL/GenBank/DDBJ whole genome shotgun (WGS) entry which is preliminary data.</text>
</comment>
<evidence type="ECO:0000256" key="5">
    <source>
        <dbReference type="ARBA" id="ARBA00022989"/>
    </source>
</evidence>
<keyword evidence="3" id="KW-1003">Cell membrane</keyword>
<gene>
    <name evidence="9" type="ORF">DW663_12785</name>
</gene>
<evidence type="ECO:0000259" key="8">
    <source>
        <dbReference type="Pfam" id="PF02308"/>
    </source>
</evidence>
<name>A0A414PLV5_FUSMR</name>
<keyword evidence="5 7" id="KW-1133">Transmembrane helix</keyword>
<dbReference type="PRINTS" id="PR01837">
    <property type="entry name" value="MGTCSAPBPROT"/>
</dbReference>
<feature type="transmembrane region" description="Helical" evidence="7">
    <location>
        <begin position="108"/>
        <end position="126"/>
    </location>
</feature>
<dbReference type="InterPro" id="IPR049177">
    <property type="entry name" value="MgtC_SapB_SrpB_YhiD_N"/>
</dbReference>
<keyword evidence="6 7" id="KW-0472">Membrane</keyword>
<evidence type="ECO:0000313" key="10">
    <source>
        <dbReference type="Proteomes" id="UP000284676"/>
    </source>
</evidence>
<reference evidence="9 10" key="1">
    <citation type="submission" date="2018-08" db="EMBL/GenBank/DDBJ databases">
        <title>A genome reference for cultivated species of the human gut microbiota.</title>
        <authorList>
            <person name="Zou Y."/>
            <person name="Xue W."/>
            <person name="Luo G."/>
        </authorList>
    </citation>
    <scope>NUCLEOTIDE SEQUENCE [LARGE SCALE GENOMIC DNA]</scope>
    <source>
        <strain evidence="9 10">AM25-1</strain>
    </source>
</reference>
<dbReference type="GO" id="GO:0005886">
    <property type="term" value="C:plasma membrane"/>
    <property type="evidence" value="ECO:0007669"/>
    <property type="project" value="UniProtKB-SubCell"/>
</dbReference>
<evidence type="ECO:0000256" key="2">
    <source>
        <dbReference type="ARBA" id="ARBA00009298"/>
    </source>
</evidence>
<evidence type="ECO:0000256" key="6">
    <source>
        <dbReference type="ARBA" id="ARBA00023136"/>
    </source>
</evidence>
<keyword evidence="4 7" id="KW-0812">Transmembrane</keyword>
<dbReference type="RefSeq" id="WP_117709548.1">
    <property type="nucleotide sequence ID" value="NZ_CAEUHP010000001.1"/>
</dbReference>
<protein>
    <submittedName>
        <fullName evidence="9">MgtC/SapB family protein</fullName>
    </submittedName>
</protein>
<feature type="transmembrane region" description="Helical" evidence="7">
    <location>
        <begin position="12"/>
        <end position="29"/>
    </location>
</feature>
<dbReference type="AlphaFoldDB" id="A0A414PLV5"/>
<evidence type="ECO:0000256" key="1">
    <source>
        <dbReference type="ARBA" id="ARBA00004651"/>
    </source>
</evidence>
<feature type="domain" description="MgtC/SapB/SrpB/YhiD N-terminal" evidence="8">
    <location>
        <begin position="18"/>
        <end position="153"/>
    </location>
</feature>
<comment type="similarity">
    <text evidence="2">Belongs to the MgtC/SapB family.</text>
</comment>
<evidence type="ECO:0000256" key="3">
    <source>
        <dbReference type="ARBA" id="ARBA00022475"/>
    </source>
</evidence>